<dbReference type="Proteomes" id="UP001500909">
    <property type="component" value="Unassembled WGS sequence"/>
</dbReference>
<dbReference type="RefSeq" id="WP_346094393.1">
    <property type="nucleotide sequence ID" value="NZ_BAAABY010000011.1"/>
</dbReference>
<keyword evidence="3" id="KW-1185">Reference proteome</keyword>
<name>A0ABN0ZPM9_9ACTN</name>
<feature type="compositionally biased region" description="Basic residues" evidence="1">
    <location>
        <begin position="1"/>
        <end position="19"/>
    </location>
</feature>
<dbReference type="EMBL" id="BAAABY010000011">
    <property type="protein sequence ID" value="GAA0454421.1"/>
    <property type="molecule type" value="Genomic_DNA"/>
</dbReference>
<evidence type="ECO:0000256" key="1">
    <source>
        <dbReference type="SAM" id="MobiDB-lite"/>
    </source>
</evidence>
<organism evidence="2 3">
    <name type="scientific">Streptomyces olivaceiscleroticus</name>
    <dbReference type="NCBI Taxonomy" id="68245"/>
    <lineage>
        <taxon>Bacteria</taxon>
        <taxon>Bacillati</taxon>
        <taxon>Actinomycetota</taxon>
        <taxon>Actinomycetes</taxon>
        <taxon>Kitasatosporales</taxon>
        <taxon>Streptomycetaceae</taxon>
        <taxon>Streptomyces</taxon>
    </lineage>
</organism>
<protein>
    <submittedName>
        <fullName evidence="2">Uncharacterized protein</fullName>
    </submittedName>
</protein>
<feature type="region of interest" description="Disordered" evidence="1">
    <location>
        <begin position="1"/>
        <end position="23"/>
    </location>
</feature>
<proteinExistence type="predicted"/>
<evidence type="ECO:0000313" key="2">
    <source>
        <dbReference type="EMBL" id="GAA0454421.1"/>
    </source>
</evidence>
<gene>
    <name evidence="2" type="ORF">GCM10010361_18120</name>
</gene>
<accession>A0ABN0ZPM9</accession>
<comment type="caution">
    <text evidence="2">The sequence shown here is derived from an EMBL/GenBank/DDBJ whole genome shotgun (WGS) entry which is preliminary data.</text>
</comment>
<reference evidence="2 3" key="1">
    <citation type="journal article" date="2019" name="Int. J. Syst. Evol. Microbiol.">
        <title>The Global Catalogue of Microorganisms (GCM) 10K type strain sequencing project: providing services to taxonomists for standard genome sequencing and annotation.</title>
        <authorList>
            <consortium name="The Broad Institute Genomics Platform"/>
            <consortium name="The Broad Institute Genome Sequencing Center for Infectious Disease"/>
            <person name="Wu L."/>
            <person name="Ma J."/>
        </authorList>
    </citation>
    <scope>NUCLEOTIDE SEQUENCE [LARGE SCALE GENOMIC DNA]</scope>
    <source>
        <strain evidence="2 3">JCM 4805</strain>
    </source>
</reference>
<evidence type="ECO:0000313" key="3">
    <source>
        <dbReference type="Proteomes" id="UP001500909"/>
    </source>
</evidence>
<sequence>MPATATRKRPTRTRTKRTNGRPPLHLSTLPVQSINLRTGEESLLCPTCDTWCPITGQGTPKLAPHSKNGRRCVSSNQLLAIDISIEDWANRLAEVDQDARSRRRPRQFYKPLPAPAPAPMQMAFSYTTLRNGIRAHRAACRPCRAGRPCDHGRLLQQRITRLAQAALQQQTRRTA</sequence>